<keyword evidence="3 7" id="KW-0808">Transferase</keyword>
<dbReference type="InterPro" id="IPR050680">
    <property type="entry name" value="YpeA/RimI_acetyltransf"/>
</dbReference>
<dbReference type="InterPro" id="IPR016181">
    <property type="entry name" value="Acyl_CoA_acyltransferase"/>
</dbReference>
<dbReference type="Gene3D" id="3.40.630.30">
    <property type="match status" value="1"/>
</dbReference>
<proteinExistence type="inferred from homology"/>
<dbReference type="PANTHER" id="PTHR43420">
    <property type="entry name" value="ACETYLTRANSFERASE"/>
    <property type="match status" value="1"/>
</dbReference>
<comment type="subcellular location">
    <subcellularLocation>
        <location evidence="5">Cytoplasm</location>
    </subcellularLocation>
</comment>
<organism evidence="7">
    <name type="scientific">Tepidanaerobacter syntrophicus</name>
    <dbReference type="NCBI Taxonomy" id="224999"/>
    <lineage>
        <taxon>Bacteria</taxon>
        <taxon>Bacillati</taxon>
        <taxon>Bacillota</taxon>
        <taxon>Clostridia</taxon>
        <taxon>Thermosediminibacterales</taxon>
        <taxon>Tepidanaerobacteraceae</taxon>
        <taxon>Tepidanaerobacter</taxon>
    </lineage>
</organism>
<keyword evidence="8" id="KW-1185">Reference proteome</keyword>
<evidence type="ECO:0000256" key="3">
    <source>
        <dbReference type="ARBA" id="ARBA00022679"/>
    </source>
</evidence>
<dbReference type="RefSeq" id="WP_059032647.1">
    <property type="nucleotide sequence ID" value="NZ_BSDN01000002.1"/>
</dbReference>
<dbReference type="EC" id="2.3.1.266" evidence="5"/>
<dbReference type="SUPFAM" id="SSF55729">
    <property type="entry name" value="Acyl-CoA N-acyltransferases (Nat)"/>
    <property type="match status" value="1"/>
</dbReference>
<keyword evidence="2 5" id="KW-0963">Cytoplasm</keyword>
<dbReference type="STRING" id="224999.GCA_001485475_01259"/>
<dbReference type="Pfam" id="PF00583">
    <property type="entry name" value="Acetyltransf_1"/>
    <property type="match status" value="1"/>
</dbReference>
<keyword evidence="4" id="KW-0012">Acyltransferase</keyword>
<dbReference type="PROSITE" id="PS51186">
    <property type="entry name" value="GNAT"/>
    <property type="match status" value="1"/>
</dbReference>
<dbReference type="OrthoDB" id="9794566at2"/>
<reference evidence="7" key="1">
    <citation type="journal article" date="2016" name="Genome Announc.">
        <title>Draft Genome Sequence of the Syntrophic Lactate-Degrading Bacterium Tepidanaerobacter syntrophicus JLT.</title>
        <authorList>
            <person name="Matsuura N."/>
            <person name="Ohashi A."/>
            <person name="Tourlousse D.M."/>
            <person name="Sekiguchi Y."/>
        </authorList>
    </citation>
    <scope>NUCLEOTIDE SEQUENCE [LARGE SCALE GENOMIC DNA]</scope>
    <source>
        <strain evidence="7">JL</strain>
    </source>
</reference>
<dbReference type="PANTHER" id="PTHR43420:SF44">
    <property type="entry name" value="ACETYLTRANSFERASE YPEA"/>
    <property type="match status" value="1"/>
</dbReference>
<accession>A0A0U9HIU3</accession>
<dbReference type="Proteomes" id="UP000062160">
    <property type="component" value="Unassembled WGS sequence"/>
</dbReference>
<evidence type="ECO:0000256" key="1">
    <source>
        <dbReference type="ARBA" id="ARBA00005395"/>
    </source>
</evidence>
<dbReference type="NCBIfam" id="TIGR01575">
    <property type="entry name" value="rimI"/>
    <property type="match status" value="1"/>
</dbReference>
<evidence type="ECO:0000313" key="8">
    <source>
        <dbReference type="Proteomes" id="UP000062160"/>
    </source>
</evidence>
<name>A0A0U9HIU3_9FIRM</name>
<dbReference type="GO" id="GO:0005737">
    <property type="term" value="C:cytoplasm"/>
    <property type="evidence" value="ECO:0007669"/>
    <property type="project" value="UniProtKB-SubCell"/>
</dbReference>
<evidence type="ECO:0000256" key="2">
    <source>
        <dbReference type="ARBA" id="ARBA00022490"/>
    </source>
</evidence>
<dbReference type="EMBL" id="DF977001">
    <property type="protein sequence ID" value="GAQ25244.1"/>
    <property type="molecule type" value="Genomic_DNA"/>
</dbReference>
<evidence type="ECO:0000313" key="7">
    <source>
        <dbReference type="EMBL" id="GAQ25244.1"/>
    </source>
</evidence>
<evidence type="ECO:0000256" key="4">
    <source>
        <dbReference type="ARBA" id="ARBA00023315"/>
    </source>
</evidence>
<gene>
    <name evidence="7" type="ORF">TSYNT_7262</name>
</gene>
<dbReference type="CDD" id="cd04301">
    <property type="entry name" value="NAT_SF"/>
    <property type="match status" value="1"/>
</dbReference>
<comment type="function">
    <text evidence="5">Acetylates the N-terminal alanine of ribosomal protein bS18.</text>
</comment>
<comment type="catalytic activity">
    <reaction evidence="5">
        <text>N-terminal L-alanyl-[ribosomal protein bS18] + acetyl-CoA = N-terminal N(alpha)-acetyl-L-alanyl-[ribosomal protein bS18] + CoA + H(+)</text>
        <dbReference type="Rhea" id="RHEA:43756"/>
        <dbReference type="Rhea" id="RHEA-COMP:10676"/>
        <dbReference type="Rhea" id="RHEA-COMP:10677"/>
        <dbReference type="ChEBI" id="CHEBI:15378"/>
        <dbReference type="ChEBI" id="CHEBI:57287"/>
        <dbReference type="ChEBI" id="CHEBI:57288"/>
        <dbReference type="ChEBI" id="CHEBI:64718"/>
        <dbReference type="ChEBI" id="CHEBI:83683"/>
        <dbReference type="EC" id="2.3.1.266"/>
    </reaction>
</comment>
<comment type="similarity">
    <text evidence="1 5">Belongs to the acetyltransferase family. RimI subfamily.</text>
</comment>
<dbReference type="AlphaFoldDB" id="A0A0U9HIU3"/>
<dbReference type="InterPro" id="IPR006464">
    <property type="entry name" value="AcTrfase_RimI/Ard1"/>
</dbReference>
<sequence length="154" mass="17795">MEQRAEDDFTIETMKVKDLDEVMEVERHCFKTPWSRYSFMCELTDNQFAHYIIARHNGKIIGYAGMWIILDEAHVTNIGVLPEYRGKGVGETLMRSLMALAKTEGANKMTLEVRKSNYIAQNLYSKLGFEPIGIRRGYYIDDGEDAVIMWKDSL</sequence>
<dbReference type="GO" id="GO:0008999">
    <property type="term" value="F:protein-N-terminal-alanine acetyltransferase activity"/>
    <property type="evidence" value="ECO:0007669"/>
    <property type="project" value="UniProtKB-EC"/>
</dbReference>
<dbReference type="InterPro" id="IPR000182">
    <property type="entry name" value="GNAT_dom"/>
</dbReference>
<feature type="domain" description="N-acetyltransferase" evidence="6">
    <location>
        <begin position="9"/>
        <end position="154"/>
    </location>
</feature>
<protein>
    <recommendedName>
        <fullName evidence="5">[Ribosomal protein bS18]-alanine N-acetyltransferase</fullName>
        <ecNumber evidence="5">2.3.1.266</ecNumber>
    </recommendedName>
</protein>
<evidence type="ECO:0000256" key="5">
    <source>
        <dbReference type="RuleBase" id="RU363094"/>
    </source>
</evidence>
<evidence type="ECO:0000259" key="6">
    <source>
        <dbReference type="PROSITE" id="PS51186"/>
    </source>
</evidence>